<accession>A0AAD2FXS8</accession>
<dbReference type="EMBL" id="CAKOGP040001907">
    <property type="protein sequence ID" value="CAJ1956207.1"/>
    <property type="molecule type" value="Genomic_DNA"/>
</dbReference>
<feature type="compositionally biased region" description="Basic residues" evidence="5">
    <location>
        <begin position="102"/>
        <end position="114"/>
    </location>
</feature>
<sequence>MGVLLEAPEQLTDDKHEGVKEVGGMASSSSEPINGGEEGEEESAPKLVAKQKKKKKAGSKLLGNEEIGEAAKCSQDDGKPKKKKKKKVKKKSPDDEDGTIPKKTKKKKKKIKKKTAVEEETVPSSKVIEGDEQVMPKSANNNPTMVSSIDELQQYDDIFENPHDAVESESSTTKMEEVEPQTKIYKPIFGGRGSLSSTKKPESLPDTESIHSKLSEFETAWREADNSKQENEEEPVPPDDEAFSLAETILDSAASGGGSTFNSHGQYAVISNTMASEEKAKDLRRQAISLAAAETRLRAEARNQMVGKSDSNTVHHGNWRLPDGDDGTEQPVSASSSSRMIPTSQEGKQAYFEGVKAASILDNKRHQPGAFRVTGSNDNASNPAGNEENDVVVAAVTEEDEAQLEKRVMQRLLKETAQASVILVEHGGNSQKYEDPIAEAGRQAELENYKPQGLVEKMFGVGQVPVDVGAAPDDLIKRRNHIPFTIKLHGTTNLWVTSIQTSQKASDSSQYMYEKSSLELKRSVKTYIATTEQEAYEIGLAMAPPIMNSHDENPICQLCSTKFALLKRPSQCRNCGVVVCSGCACSWSSKQVPSTYNMENRSTMNVCVACDWLATSFREALLKGDLACALSLYKSGNVNLRKLHVSKKKGMMGDEAMYPIQMAIRGGNLSLVKWLMFEHYCPLYESNSKGDRGLLKTSKGRTVVDLALEQSKPEILKFLVTNQGVSLTQEAKKETRDSLKHLTCLVQLIPETMLANVSIDAALPTGASEHVAELPESSRMNPREDEDQCAF</sequence>
<reference evidence="7" key="1">
    <citation type="submission" date="2023-08" db="EMBL/GenBank/DDBJ databases">
        <authorList>
            <person name="Audoor S."/>
            <person name="Bilcke G."/>
        </authorList>
    </citation>
    <scope>NUCLEOTIDE SEQUENCE</scope>
</reference>
<dbReference type="PROSITE" id="PS50178">
    <property type="entry name" value="ZF_FYVE"/>
    <property type="match status" value="1"/>
</dbReference>
<dbReference type="InterPro" id="IPR000306">
    <property type="entry name" value="Znf_FYVE"/>
</dbReference>
<name>A0AAD2FXS8_9STRA</name>
<feature type="region of interest" description="Disordered" evidence="5">
    <location>
        <begin position="307"/>
        <end position="344"/>
    </location>
</feature>
<dbReference type="Proteomes" id="UP001295423">
    <property type="component" value="Unassembled WGS sequence"/>
</dbReference>
<feature type="compositionally biased region" description="Acidic residues" evidence="5">
    <location>
        <begin position="231"/>
        <end position="241"/>
    </location>
</feature>
<evidence type="ECO:0000256" key="3">
    <source>
        <dbReference type="ARBA" id="ARBA00022833"/>
    </source>
</evidence>
<evidence type="ECO:0000256" key="1">
    <source>
        <dbReference type="ARBA" id="ARBA00022723"/>
    </source>
</evidence>
<evidence type="ECO:0000259" key="6">
    <source>
        <dbReference type="PROSITE" id="PS50178"/>
    </source>
</evidence>
<feature type="compositionally biased region" description="Basic and acidic residues" evidence="5">
    <location>
        <begin position="199"/>
        <end position="230"/>
    </location>
</feature>
<feature type="compositionally biased region" description="Basic residues" evidence="5">
    <location>
        <begin position="80"/>
        <end position="90"/>
    </location>
</feature>
<keyword evidence="1" id="KW-0479">Metal-binding</keyword>
<evidence type="ECO:0000313" key="8">
    <source>
        <dbReference type="Proteomes" id="UP001295423"/>
    </source>
</evidence>
<comment type="caution">
    <text evidence="7">The sequence shown here is derived from an EMBL/GenBank/DDBJ whole genome shotgun (WGS) entry which is preliminary data.</text>
</comment>
<dbReference type="InterPro" id="IPR013083">
    <property type="entry name" value="Znf_RING/FYVE/PHD"/>
</dbReference>
<dbReference type="Gene3D" id="3.30.40.10">
    <property type="entry name" value="Zinc/RING finger domain, C3HC4 (zinc finger)"/>
    <property type="match status" value="1"/>
</dbReference>
<feature type="region of interest" description="Disordered" evidence="5">
    <location>
        <begin position="769"/>
        <end position="791"/>
    </location>
</feature>
<dbReference type="SUPFAM" id="SSF140860">
    <property type="entry name" value="Pseudo ankyrin repeat-like"/>
    <property type="match status" value="1"/>
</dbReference>
<dbReference type="SUPFAM" id="SSF57903">
    <property type="entry name" value="FYVE/PHD zinc finger"/>
    <property type="match status" value="1"/>
</dbReference>
<feature type="compositionally biased region" description="Polar residues" evidence="5">
    <location>
        <begin position="330"/>
        <end position="344"/>
    </location>
</feature>
<dbReference type="AlphaFoldDB" id="A0AAD2FXS8"/>
<protein>
    <recommendedName>
        <fullName evidence="6">FYVE-type domain-containing protein</fullName>
    </recommendedName>
</protein>
<evidence type="ECO:0000313" key="7">
    <source>
        <dbReference type="EMBL" id="CAJ1956207.1"/>
    </source>
</evidence>
<feature type="compositionally biased region" description="Basic residues" evidence="5">
    <location>
        <begin position="49"/>
        <end position="58"/>
    </location>
</feature>
<keyword evidence="2 4" id="KW-0863">Zinc-finger</keyword>
<keyword evidence="8" id="KW-1185">Reference proteome</keyword>
<evidence type="ECO:0000256" key="2">
    <source>
        <dbReference type="ARBA" id="ARBA00022771"/>
    </source>
</evidence>
<dbReference type="InterPro" id="IPR017455">
    <property type="entry name" value="Znf_FYVE-rel"/>
</dbReference>
<feature type="region of interest" description="Disordered" evidence="5">
    <location>
        <begin position="1"/>
        <end position="144"/>
    </location>
</feature>
<dbReference type="CDD" id="cd00065">
    <property type="entry name" value="FYVE_like_SF"/>
    <property type="match status" value="1"/>
</dbReference>
<evidence type="ECO:0000256" key="5">
    <source>
        <dbReference type="SAM" id="MobiDB-lite"/>
    </source>
</evidence>
<proteinExistence type="predicted"/>
<keyword evidence="3" id="KW-0862">Zinc</keyword>
<dbReference type="Pfam" id="PF01363">
    <property type="entry name" value="FYVE"/>
    <property type="match status" value="1"/>
</dbReference>
<organism evidence="7 8">
    <name type="scientific">Cylindrotheca closterium</name>
    <dbReference type="NCBI Taxonomy" id="2856"/>
    <lineage>
        <taxon>Eukaryota</taxon>
        <taxon>Sar</taxon>
        <taxon>Stramenopiles</taxon>
        <taxon>Ochrophyta</taxon>
        <taxon>Bacillariophyta</taxon>
        <taxon>Bacillariophyceae</taxon>
        <taxon>Bacillariophycidae</taxon>
        <taxon>Bacillariales</taxon>
        <taxon>Bacillariaceae</taxon>
        <taxon>Cylindrotheca</taxon>
    </lineage>
</organism>
<dbReference type="InterPro" id="IPR011011">
    <property type="entry name" value="Znf_FYVE_PHD"/>
</dbReference>
<gene>
    <name evidence="7" type="ORF">CYCCA115_LOCUS16125</name>
</gene>
<dbReference type="SMART" id="SM00064">
    <property type="entry name" value="FYVE"/>
    <property type="match status" value="1"/>
</dbReference>
<feature type="domain" description="FYVE-type" evidence="6">
    <location>
        <begin position="550"/>
        <end position="610"/>
    </location>
</feature>
<evidence type="ECO:0000256" key="4">
    <source>
        <dbReference type="PROSITE-ProRule" id="PRU00091"/>
    </source>
</evidence>
<dbReference type="GO" id="GO:0008270">
    <property type="term" value="F:zinc ion binding"/>
    <property type="evidence" value="ECO:0007669"/>
    <property type="project" value="UniProtKB-KW"/>
</dbReference>
<feature type="region of interest" description="Disordered" evidence="5">
    <location>
        <begin position="164"/>
        <end position="241"/>
    </location>
</feature>